<dbReference type="PANTHER" id="PTHR10656">
    <property type="entry name" value="CELL FATE DETERMINING PROTEIN MAB21-RELATED"/>
    <property type="match status" value="1"/>
</dbReference>
<comment type="similarity">
    <text evidence="1">Belongs to the mab-21 family.</text>
</comment>
<organism evidence="4 6">
    <name type="scientific">Didymodactylos carnosus</name>
    <dbReference type="NCBI Taxonomy" id="1234261"/>
    <lineage>
        <taxon>Eukaryota</taxon>
        <taxon>Metazoa</taxon>
        <taxon>Spiralia</taxon>
        <taxon>Gnathifera</taxon>
        <taxon>Rotifera</taxon>
        <taxon>Eurotatoria</taxon>
        <taxon>Bdelloidea</taxon>
        <taxon>Philodinida</taxon>
        <taxon>Philodinidae</taxon>
        <taxon>Didymodactylos</taxon>
    </lineage>
</organism>
<dbReference type="EMBL" id="CAJOBC010077474">
    <property type="protein sequence ID" value="CAF4263379.1"/>
    <property type="molecule type" value="Genomic_DNA"/>
</dbReference>
<dbReference type="AlphaFoldDB" id="A0A815J439"/>
<proteinExistence type="inferred from homology"/>
<feature type="domain" description="Mab-21-like nucleotidyltransferase" evidence="2">
    <location>
        <begin position="242"/>
        <end position="332"/>
    </location>
</feature>
<protein>
    <submittedName>
        <fullName evidence="4">Uncharacterized protein</fullName>
    </submittedName>
</protein>
<comment type="caution">
    <text evidence="4">The sequence shown here is derived from an EMBL/GenBank/DDBJ whole genome shotgun (WGS) entry which is preliminary data.</text>
</comment>
<dbReference type="InterPro" id="IPR046906">
    <property type="entry name" value="Mab-21_HhH/H2TH-like"/>
</dbReference>
<evidence type="ECO:0000313" key="6">
    <source>
        <dbReference type="Proteomes" id="UP000663829"/>
    </source>
</evidence>
<name>A0A815J439_9BILA</name>
<evidence type="ECO:0000313" key="5">
    <source>
        <dbReference type="EMBL" id="CAF4263379.1"/>
    </source>
</evidence>
<dbReference type="Gene3D" id="1.10.1410.40">
    <property type="match status" value="1"/>
</dbReference>
<feature type="domain" description="Mab-21-like HhH/H2TH-like" evidence="3">
    <location>
        <begin position="356"/>
        <end position="445"/>
    </location>
</feature>
<sequence>MGLLFTKTRSKDRPVRLHLAGSMGDGQFTARLIADNIEVEYDIMYLSKVEIKNESHLEYVPDATGFVRILRNRDRDLRHLPHNGTFINGCQLKEDIHSIIKANQVRSLETSSTSIDQASIFLQYNDLWPPVDREIIRKLQTMRQELTNERRRNAQRNIEQYFLFAKSLINFQFKDDFGNISKRLFNINLSNEYLDKQREKANHIIEIYQILYMSLIGISIPSELTNKIRLLVNFYNKYRHMVNEDIFQQRYSQVRQRITMTEDCDVVVALKLSFWPSVARKRLRYWKQYKPIIYRKVRKSTVYVIPKWSKMTAEDDGSYEFRLSFSNAEEILAKSRSKSEKMLNDIARTIYYKHLRKPVTFSHDCVHSYFIKTVVLWMCEEFDLQNNYRDIIDEKQIRADLTNRFVNYARENLDKGECPHYFINEINVLSMYTSEARKEAFTTLENIELTDVLQSNFDNWRPEFLTITPEMLSEFRELQEKGFFRQTSFFVPKRFEPALQSTFWNFLINEDRNRNWWKEWINFLLNNSTDRSVTEENQENATTDITITDIELVLSQFTETVQRRWPFLNHLIFEDDPAKEYIISRREVFVRFASRMSHQWVYDTILHTLKQNHNTKHILSTIEANKSECSIPISETETLAFPINIVIHEFWDDFITDVVGDILTLIGAGYSFAKFIFATDEHYQRQNPISARFLPLIRAFSLIRNALRLKK</sequence>
<gene>
    <name evidence="4" type="ORF">GPM918_LOCUS32008</name>
    <name evidence="5" type="ORF">SRO942_LOCUS32665</name>
</gene>
<keyword evidence="6" id="KW-1185">Reference proteome</keyword>
<dbReference type="Pfam" id="PF20266">
    <property type="entry name" value="Mab-21_C"/>
    <property type="match status" value="1"/>
</dbReference>
<evidence type="ECO:0000256" key="1">
    <source>
        <dbReference type="ARBA" id="ARBA00008307"/>
    </source>
</evidence>
<dbReference type="PANTHER" id="PTHR10656:SF42">
    <property type="entry name" value="CYCLIC GMP-AMP SYNTHASE-LIKE PROTEIN-RELATED"/>
    <property type="match status" value="1"/>
</dbReference>
<evidence type="ECO:0000313" key="4">
    <source>
        <dbReference type="EMBL" id="CAF1374245.1"/>
    </source>
</evidence>
<dbReference type="OrthoDB" id="6054650at2759"/>
<evidence type="ECO:0000259" key="2">
    <source>
        <dbReference type="Pfam" id="PF03281"/>
    </source>
</evidence>
<accession>A0A815J439</accession>
<dbReference type="Proteomes" id="UP000681722">
    <property type="component" value="Unassembled WGS sequence"/>
</dbReference>
<evidence type="ECO:0000259" key="3">
    <source>
        <dbReference type="Pfam" id="PF20266"/>
    </source>
</evidence>
<reference evidence="4" key="1">
    <citation type="submission" date="2021-02" db="EMBL/GenBank/DDBJ databases">
        <authorList>
            <person name="Nowell W R."/>
        </authorList>
    </citation>
    <scope>NUCLEOTIDE SEQUENCE</scope>
</reference>
<dbReference type="InterPro" id="IPR046903">
    <property type="entry name" value="Mab-21-like_nuc_Trfase"/>
</dbReference>
<dbReference type="Proteomes" id="UP000663829">
    <property type="component" value="Unassembled WGS sequence"/>
</dbReference>
<dbReference type="EMBL" id="CAJNOQ010016083">
    <property type="protein sequence ID" value="CAF1374245.1"/>
    <property type="molecule type" value="Genomic_DNA"/>
</dbReference>
<dbReference type="Pfam" id="PF03281">
    <property type="entry name" value="Mab-21"/>
    <property type="match status" value="1"/>
</dbReference>